<evidence type="ECO:0000313" key="3">
    <source>
        <dbReference type="Proteomes" id="UP001500443"/>
    </source>
</evidence>
<reference evidence="2 3" key="1">
    <citation type="journal article" date="2019" name="Int. J. Syst. Evol. Microbiol.">
        <title>The Global Catalogue of Microorganisms (GCM) 10K type strain sequencing project: providing services to taxonomists for standard genome sequencing and annotation.</title>
        <authorList>
            <consortium name="The Broad Institute Genomics Platform"/>
            <consortium name="The Broad Institute Genome Sequencing Center for Infectious Disease"/>
            <person name="Wu L."/>
            <person name="Ma J."/>
        </authorList>
    </citation>
    <scope>NUCLEOTIDE SEQUENCE [LARGE SCALE GENOMIC DNA]</scope>
    <source>
        <strain evidence="2 3">JCM 15481</strain>
    </source>
</reference>
<evidence type="ECO:0008006" key="4">
    <source>
        <dbReference type="Google" id="ProtNLM"/>
    </source>
</evidence>
<dbReference type="Proteomes" id="UP001500443">
    <property type="component" value="Unassembled WGS sequence"/>
</dbReference>
<accession>A0ABN2YC50</accession>
<keyword evidence="1" id="KW-0732">Signal</keyword>
<evidence type="ECO:0000256" key="1">
    <source>
        <dbReference type="SAM" id="SignalP"/>
    </source>
</evidence>
<proteinExistence type="predicted"/>
<sequence length="214" mass="21903">MARRLTLSRGQRNLGRGVVALLAAAGFTVATSGTANAAPVQLNYPLSGTTHLAGTDSDLELGPGTLETTVDLSNGALSADTNLPPATGSFKTLDLIPATATTEFIETEPTAGTIDIATGEVNTVSKLTLRITELKVAGIPIWVGSRCKTEVPAEIALTSEPGFNPFTGGTLSGEYTIPDFEHCLLATPVINAIIPGEGNTISLDLGTAEAPSAN</sequence>
<protein>
    <recommendedName>
        <fullName evidence="4">Secreted protein</fullName>
    </recommendedName>
</protein>
<dbReference type="EMBL" id="BAAAPF010000086">
    <property type="protein sequence ID" value="GAA2125076.1"/>
    <property type="molecule type" value="Genomic_DNA"/>
</dbReference>
<gene>
    <name evidence="2" type="ORF">GCM10009802_30400</name>
</gene>
<feature type="chain" id="PRO_5045705356" description="Secreted protein" evidence="1">
    <location>
        <begin position="38"/>
        <end position="214"/>
    </location>
</feature>
<organism evidence="2 3">
    <name type="scientific">Streptomyces synnematoformans</name>
    <dbReference type="NCBI Taxonomy" id="415721"/>
    <lineage>
        <taxon>Bacteria</taxon>
        <taxon>Bacillati</taxon>
        <taxon>Actinomycetota</taxon>
        <taxon>Actinomycetes</taxon>
        <taxon>Kitasatosporales</taxon>
        <taxon>Streptomycetaceae</taxon>
        <taxon>Streptomyces</taxon>
    </lineage>
</organism>
<name>A0ABN2YC50_9ACTN</name>
<evidence type="ECO:0000313" key="2">
    <source>
        <dbReference type="EMBL" id="GAA2125076.1"/>
    </source>
</evidence>
<comment type="caution">
    <text evidence="2">The sequence shown here is derived from an EMBL/GenBank/DDBJ whole genome shotgun (WGS) entry which is preliminary data.</text>
</comment>
<feature type="signal peptide" evidence="1">
    <location>
        <begin position="1"/>
        <end position="37"/>
    </location>
</feature>
<keyword evidence="3" id="KW-1185">Reference proteome</keyword>
<dbReference type="RefSeq" id="WP_344290548.1">
    <property type="nucleotide sequence ID" value="NZ_BAAAPF010000086.1"/>
</dbReference>